<dbReference type="GO" id="GO:0016020">
    <property type="term" value="C:membrane"/>
    <property type="evidence" value="ECO:0007669"/>
    <property type="project" value="TreeGrafter"/>
</dbReference>
<dbReference type="PIRSF" id="PIRSF000126">
    <property type="entry name" value="11-beta-HSD1"/>
    <property type="match status" value="1"/>
</dbReference>
<evidence type="ECO:0000256" key="2">
    <source>
        <dbReference type="ARBA" id="ARBA00023002"/>
    </source>
</evidence>
<dbReference type="InterPro" id="IPR002347">
    <property type="entry name" value="SDR_fam"/>
</dbReference>
<dbReference type="PANTHER" id="PTHR44196:SF1">
    <property type="entry name" value="DEHYDROGENASE_REDUCTASE SDR FAMILY MEMBER 7B"/>
    <property type="match status" value="1"/>
</dbReference>
<accession>A0A6N7PN20</accession>
<organism evidence="4 5">
    <name type="scientific">Polyangium spumosum</name>
    <dbReference type="NCBI Taxonomy" id="889282"/>
    <lineage>
        <taxon>Bacteria</taxon>
        <taxon>Pseudomonadati</taxon>
        <taxon>Myxococcota</taxon>
        <taxon>Polyangia</taxon>
        <taxon>Polyangiales</taxon>
        <taxon>Polyangiaceae</taxon>
        <taxon>Polyangium</taxon>
    </lineage>
</organism>
<evidence type="ECO:0000313" key="5">
    <source>
        <dbReference type="Proteomes" id="UP000440224"/>
    </source>
</evidence>
<dbReference type="Pfam" id="PF00106">
    <property type="entry name" value="adh_short"/>
    <property type="match status" value="1"/>
</dbReference>
<comment type="similarity">
    <text evidence="1 3">Belongs to the short-chain dehydrogenases/reductases (SDR) family.</text>
</comment>
<keyword evidence="2" id="KW-0560">Oxidoreductase</keyword>
<dbReference type="CDD" id="cd05233">
    <property type="entry name" value="SDR_c"/>
    <property type="match status" value="1"/>
</dbReference>
<dbReference type="EMBL" id="WJIE01000004">
    <property type="protein sequence ID" value="MRG93147.1"/>
    <property type="molecule type" value="Genomic_DNA"/>
</dbReference>
<dbReference type="InterPro" id="IPR036291">
    <property type="entry name" value="NAD(P)-bd_dom_sf"/>
</dbReference>
<reference evidence="4 5" key="1">
    <citation type="submission" date="2019-10" db="EMBL/GenBank/DDBJ databases">
        <title>A soil myxobacterium in the family Polyangiaceae.</title>
        <authorList>
            <person name="Li Y."/>
            <person name="Wang J."/>
        </authorList>
    </citation>
    <scope>NUCLEOTIDE SEQUENCE [LARGE SCALE GENOMIC DNA]</scope>
    <source>
        <strain evidence="4 5">DSM 14734</strain>
    </source>
</reference>
<dbReference type="Proteomes" id="UP000440224">
    <property type="component" value="Unassembled WGS sequence"/>
</dbReference>
<comment type="caution">
    <text evidence="4">The sequence shown here is derived from an EMBL/GenBank/DDBJ whole genome shotgun (WGS) entry which is preliminary data.</text>
</comment>
<proteinExistence type="inferred from homology"/>
<name>A0A6N7PN20_9BACT</name>
<keyword evidence="5" id="KW-1185">Reference proteome</keyword>
<dbReference type="RefSeq" id="WP_153820011.1">
    <property type="nucleotide sequence ID" value="NZ_WJIE01000004.1"/>
</dbReference>
<gene>
    <name evidence="4" type="ORF">GF068_14580</name>
</gene>
<dbReference type="Gene3D" id="3.40.50.720">
    <property type="entry name" value="NAD(P)-binding Rossmann-like Domain"/>
    <property type="match status" value="1"/>
</dbReference>
<evidence type="ECO:0000313" key="4">
    <source>
        <dbReference type="EMBL" id="MRG93147.1"/>
    </source>
</evidence>
<dbReference type="SUPFAM" id="SSF51735">
    <property type="entry name" value="NAD(P)-binding Rossmann-fold domains"/>
    <property type="match status" value="1"/>
</dbReference>
<sequence>MHVAITGASVGIGEALARAFAAKGAVLSLVARRKERLDAIARELSGRAFLHQADLSVPERATDWIAPAEAELGPIDVLVNNAGVQHIEPTELAAVDAGEMLLRLNVLTPLRLTRAVLPGMMARGSGAIVDIASLAAITPMPGMYYYNASKGALANASEGLRGELRGTGVHVVTVYPGPVDTDMGRKGYEKYEPTFTSKLSPVGTADELARLVVRAVERKKARVVYPRSYGVTLLFPRIARWVTSRFSPPIKRLPG</sequence>
<evidence type="ECO:0000256" key="3">
    <source>
        <dbReference type="RuleBase" id="RU000363"/>
    </source>
</evidence>
<evidence type="ECO:0000256" key="1">
    <source>
        <dbReference type="ARBA" id="ARBA00006484"/>
    </source>
</evidence>
<dbReference type="PRINTS" id="PR00081">
    <property type="entry name" value="GDHRDH"/>
</dbReference>
<dbReference type="PRINTS" id="PR00080">
    <property type="entry name" value="SDRFAMILY"/>
</dbReference>
<dbReference type="AlphaFoldDB" id="A0A6N7PN20"/>
<dbReference type="GO" id="GO:0016491">
    <property type="term" value="F:oxidoreductase activity"/>
    <property type="evidence" value="ECO:0007669"/>
    <property type="project" value="UniProtKB-KW"/>
</dbReference>
<dbReference type="PANTHER" id="PTHR44196">
    <property type="entry name" value="DEHYDROGENASE/REDUCTASE SDR FAMILY MEMBER 7B"/>
    <property type="match status" value="1"/>
</dbReference>
<protein>
    <submittedName>
        <fullName evidence="4">SDR family NAD(P)-dependent oxidoreductase</fullName>
    </submittedName>
</protein>
<dbReference type="OrthoDB" id="658698at2"/>